<evidence type="ECO:0000313" key="3">
    <source>
        <dbReference type="Proteomes" id="UP001479436"/>
    </source>
</evidence>
<organism evidence="2 3">
    <name type="scientific">Basidiobolus ranarum</name>
    <dbReference type="NCBI Taxonomy" id="34480"/>
    <lineage>
        <taxon>Eukaryota</taxon>
        <taxon>Fungi</taxon>
        <taxon>Fungi incertae sedis</taxon>
        <taxon>Zoopagomycota</taxon>
        <taxon>Entomophthoromycotina</taxon>
        <taxon>Basidiobolomycetes</taxon>
        <taxon>Basidiobolales</taxon>
        <taxon>Basidiobolaceae</taxon>
        <taxon>Basidiobolus</taxon>
    </lineage>
</organism>
<feature type="compositionally biased region" description="Basic and acidic residues" evidence="1">
    <location>
        <begin position="74"/>
        <end position="100"/>
    </location>
</feature>
<feature type="compositionally biased region" description="Polar residues" evidence="1">
    <location>
        <begin position="19"/>
        <end position="29"/>
    </location>
</feature>
<reference evidence="2 3" key="1">
    <citation type="submission" date="2023-04" db="EMBL/GenBank/DDBJ databases">
        <title>Genome of Basidiobolus ranarum AG-B5.</title>
        <authorList>
            <person name="Stajich J.E."/>
            <person name="Carter-House D."/>
            <person name="Gryganskyi A."/>
        </authorList>
    </citation>
    <scope>NUCLEOTIDE SEQUENCE [LARGE SCALE GENOMIC DNA]</scope>
    <source>
        <strain evidence="2 3">AG-B5</strain>
    </source>
</reference>
<accession>A0ABR2VQW6</accession>
<proteinExistence type="predicted"/>
<sequence length="129" mass="14073">MLCDHSANSLDLKCDDKQCPQSRPGNGNENHIGRRSYDAGAVVDKNTHENNGGNGREDGGKHSDEVNPVGIHSGNKDHERKSDDNKLTPGKKEHGTKDGKGASGKNSHKTTGVNHSKKSEWKRSKEDYD</sequence>
<feature type="region of interest" description="Disordered" evidence="1">
    <location>
        <begin position="1"/>
        <end position="129"/>
    </location>
</feature>
<evidence type="ECO:0000313" key="2">
    <source>
        <dbReference type="EMBL" id="KAK9694537.1"/>
    </source>
</evidence>
<dbReference type="EMBL" id="JASJQH010008187">
    <property type="protein sequence ID" value="KAK9694537.1"/>
    <property type="molecule type" value="Genomic_DNA"/>
</dbReference>
<comment type="caution">
    <text evidence="2">The sequence shown here is derived from an EMBL/GenBank/DDBJ whole genome shotgun (WGS) entry which is preliminary data.</text>
</comment>
<feature type="compositionally biased region" description="Basic and acidic residues" evidence="1">
    <location>
        <begin position="117"/>
        <end position="129"/>
    </location>
</feature>
<gene>
    <name evidence="2" type="ORF">K7432_013380</name>
</gene>
<dbReference type="Proteomes" id="UP001479436">
    <property type="component" value="Unassembled WGS sequence"/>
</dbReference>
<name>A0ABR2VQW6_9FUNG</name>
<keyword evidence="3" id="KW-1185">Reference proteome</keyword>
<feature type="compositionally biased region" description="Basic and acidic residues" evidence="1">
    <location>
        <begin position="55"/>
        <end position="65"/>
    </location>
</feature>
<evidence type="ECO:0000256" key="1">
    <source>
        <dbReference type="SAM" id="MobiDB-lite"/>
    </source>
</evidence>
<protein>
    <submittedName>
        <fullName evidence="2">Uncharacterized protein</fullName>
    </submittedName>
</protein>